<proteinExistence type="predicted"/>
<dbReference type="Proteomes" id="UP001054945">
    <property type="component" value="Unassembled WGS sequence"/>
</dbReference>
<evidence type="ECO:0000313" key="2">
    <source>
        <dbReference type="Proteomes" id="UP001054945"/>
    </source>
</evidence>
<sequence>MLMAEVQIPDDSYLAWTTEDNTHIMLQGQVTDKRGNYKLDILRVSEARFGFGSIKIVDEKTILYSGRDGRHQGGGALILNEKARGSFIG</sequence>
<accession>A0AAV4PAG3</accession>
<name>A0AAV4PAG3_CAEEX</name>
<keyword evidence="2" id="KW-1185">Reference proteome</keyword>
<dbReference type="EMBL" id="BPLR01004343">
    <property type="protein sequence ID" value="GIX94180.1"/>
    <property type="molecule type" value="Genomic_DNA"/>
</dbReference>
<gene>
    <name evidence="1" type="ORF">CEXT_12501</name>
</gene>
<reference evidence="1 2" key="1">
    <citation type="submission" date="2021-06" db="EMBL/GenBank/DDBJ databases">
        <title>Caerostris extrusa draft genome.</title>
        <authorList>
            <person name="Kono N."/>
            <person name="Arakawa K."/>
        </authorList>
    </citation>
    <scope>NUCLEOTIDE SEQUENCE [LARGE SCALE GENOMIC DNA]</scope>
</reference>
<organism evidence="1 2">
    <name type="scientific">Caerostris extrusa</name>
    <name type="common">Bark spider</name>
    <name type="synonym">Caerostris bankana</name>
    <dbReference type="NCBI Taxonomy" id="172846"/>
    <lineage>
        <taxon>Eukaryota</taxon>
        <taxon>Metazoa</taxon>
        <taxon>Ecdysozoa</taxon>
        <taxon>Arthropoda</taxon>
        <taxon>Chelicerata</taxon>
        <taxon>Arachnida</taxon>
        <taxon>Araneae</taxon>
        <taxon>Araneomorphae</taxon>
        <taxon>Entelegynae</taxon>
        <taxon>Araneoidea</taxon>
        <taxon>Araneidae</taxon>
        <taxon>Caerostris</taxon>
    </lineage>
</organism>
<comment type="caution">
    <text evidence="1">The sequence shown here is derived from an EMBL/GenBank/DDBJ whole genome shotgun (WGS) entry which is preliminary data.</text>
</comment>
<dbReference type="AlphaFoldDB" id="A0AAV4PAG3"/>
<protein>
    <submittedName>
        <fullName evidence="1">Uncharacterized protein</fullName>
    </submittedName>
</protein>
<evidence type="ECO:0000313" key="1">
    <source>
        <dbReference type="EMBL" id="GIX94180.1"/>
    </source>
</evidence>